<sequence>MSDTLALTAMAEFRTVGLLLDLTKLALVQRCLFGLKTTVWDKDSRPRRWPGAALAKRIETRLRRDARSRSLLRLAD</sequence>
<dbReference type="AlphaFoldDB" id="A0A2W4RGU1"/>
<evidence type="ECO:0000313" key="1">
    <source>
        <dbReference type="EMBL" id="PZN83052.1"/>
    </source>
</evidence>
<dbReference type="EMBL" id="QJPH01000194">
    <property type="protein sequence ID" value="PZN83052.1"/>
    <property type="molecule type" value="Genomic_DNA"/>
</dbReference>
<reference evidence="1 2" key="1">
    <citation type="journal article" date="2018" name="Aquat. Microb. Ecol.">
        <title>Gammaproteobacterial methanotrophs dominate.</title>
        <authorList>
            <person name="Rissanen A.J."/>
            <person name="Saarenheimo J."/>
            <person name="Tiirola M."/>
            <person name="Peura S."/>
            <person name="Aalto S.L."/>
            <person name="Karvinen A."/>
            <person name="Nykanen H."/>
        </authorList>
    </citation>
    <scope>NUCLEOTIDE SEQUENCE [LARGE SCALE GENOMIC DNA]</scope>
    <source>
        <strain evidence="1">AMbin10</strain>
    </source>
</reference>
<accession>A0A2W4RGU1</accession>
<name>A0A2W4RGU1_9GAMM</name>
<comment type="caution">
    <text evidence="1">The sequence shown here is derived from an EMBL/GenBank/DDBJ whole genome shotgun (WGS) entry which is preliminary data.</text>
</comment>
<proteinExistence type="predicted"/>
<gene>
    <name evidence="1" type="ORF">DM484_05250</name>
</gene>
<protein>
    <submittedName>
        <fullName evidence="1">Uncharacterized protein</fullName>
    </submittedName>
</protein>
<dbReference type="Proteomes" id="UP000249396">
    <property type="component" value="Unassembled WGS sequence"/>
</dbReference>
<evidence type="ECO:0000313" key="2">
    <source>
        <dbReference type="Proteomes" id="UP000249396"/>
    </source>
</evidence>
<organism evidence="1 2">
    <name type="scientific">Candidatus Methylumidiphilus alinenensis</name>
    <dbReference type="NCBI Taxonomy" id="2202197"/>
    <lineage>
        <taxon>Bacteria</taxon>
        <taxon>Pseudomonadati</taxon>
        <taxon>Pseudomonadota</taxon>
        <taxon>Gammaproteobacteria</taxon>
        <taxon>Methylococcales</taxon>
        <taxon>Candidatus Methylumidiphilus</taxon>
    </lineage>
</organism>